<dbReference type="InterPro" id="IPR030678">
    <property type="entry name" value="Peptide/Ni-bd"/>
</dbReference>
<dbReference type="InterPro" id="IPR039424">
    <property type="entry name" value="SBP_5"/>
</dbReference>
<evidence type="ECO:0000313" key="6">
    <source>
        <dbReference type="Proteomes" id="UP000477488"/>
    </source>
</evidence>
<keyword evidence="2 3" id="KW-0732">Signal</keyword>
<reference evidence="5 6" key="1">
    <citation type="submission" date="2019-09" db="EMBL/GenBank/DDBJ databases">
        <title>In-depth cultivation of the pig gut microbiome towards novel bacterial diversity and tailored functional studies.</title>
        <authorList>
            <person name="Wylensek D."/>
            <person name="Hitch T.C.A."/>
            <person name="Clavel T."/>
        </authorList>
    </citation>
    <scope>NUCLEOTIDE SEQUENCE [LARGE SCALE GENOMIC DNA]</scope>
    <source>
        <strain evidence="5 6">PG-178-WT-4</strain>
    </source>
</reference>
<dbReference type="GO" id="GO:0030288">
    <property type="term" value="C:outer membrane-bounded periplasmic space"/>
    <property type="evidence" value="ECO:0007669"/>
    <property type="project" value="UniProtKB-ARBA"/>
</dbReference>
<dbReference type="Pfam" id="PF00496">
    <property type="entry name" value="SBP_bac_5"/>
    <property type="match status" value="1"/>
</dbReference>
<name>A0A6L5XMI9_9BACT</name>
<dbReference type="Proteomes" id="UP000477488">
    <property type="component" value="Unassembled WGS sequence"/>
</dbReference>
<comment type="similarity">
    <text evidence="1">Belongs to the bacterial solute-binding protein 5 family.</text>
</comment>
<dbReference type="PANTHER" id="PTHR30290">
    <property type="entry name" value="PERIPLASMIC BINDING COMPONENT OF ABC TRANSPORTER"/>
    <property type="match status" value="1"/>
</dbReference>
<dbReference type="Gene3D" id="3.10.105.10">
    <property type="entry name" value="Dipeptide-binding Protein, Domain 3"/>
    <property type="match status" value="1"/>
</dbReference>
<sequence length="522" mass="58724">MKRASIVTLFLLFCCGLCPPQSTTAAPNELTVIMKSPPMHLNSALTSSTQSIQIATQIFASPLRYDLNWTPHPYLASSWEFSEDKKSLTLHLVPEATFHDGKPVTSEDVAFSILTIKQNHPFKTMFAPVTAVDTPDPHTAVIRLSHPHPAILLCLSPPLCPVLPKHVYGDGQDIRTHPKNIAPIGSGPFRFVEMKAGEYAILEKNPTFFLKNRPVLDKVIFKFIKDPSSRMMAMSQGEAQLFPLMENTRNIARLKKEAHLAVTNRGYEGIGGHTWLEFNLRKKELSDIRVRKAINHAINRGFIIEKLHNNLSSSSTGPLTPQSPFYEPEVESYPYDLKKAQALLDEAGCKPGKDGVRFSLTLDFEPGLPEQQKMVAEYLKSQLRRVGIDVQLRSSPDWASWAERVSNWNHDMTLAIMFSWGDPVIGTHRSYISGNIRKGVAYSNMSGYHNARVDELLSQAAQEMDPVRRKELYGEFQKIVVADAPMAYLNLIPFNTVYDKRVQNVFTSIWGPLSPMDTVYMK</sequence>
<dbReference type="PANTHER" id="PTHR30290:SF38">
    <property type="entry name" value="D,D-DIPEPTIDE-BINDING PERIPLASMIC PROTEIN DDPA-RELATED"/>
    <property type="match status" value="1"/>
</dbReference>
<evidence type="ECO:0000256" key="1">
    <source>
        <dbReference type="ARBA" id="ARBA00005695"/>
    </source>
</evidence>
<feature type="chain" id="PRO_5026692265" evidence="3">
    <location>
        <begin position="26"/>
        <end position="522"/>
    </location>
</feature>
<dbReference type="GO" id="GO:1904680">
    <property type="term" value="F:peptide transmembrane transporter activity"/>
    <property type="evidence" value="ECO:0007669"/>
    <property type="project" value="TreeGrafter"/>
</dbReference>
<dbReference type="EMBL" id="VUMH01000010">
    <property type="protein sequence ID" value="MSS28378.1"/>
    <property type="molecule type" value="Genomic_DNA"/>
</dbReference>
<dbReference type="Gene3D" id="3.40.190.10">
    <property type="entry name" value="Periplasmic binding protein-like II"/>
    <property type="match status" value="1"/>
</dbReference>
<proteinExistence type="inferred from homology"/>
<comment type="caution">
    <text evidence="5">The sequence shown here is derived from an EMBL/GenBank/DDBJ whole genome shotgun (WGS) entry which is preliminary data.</text>
</comment>
<evidence type="ECO:0000313" key="5">
    <source>
        <dbReference type="EMBL" id="MSS28378.1"/>
    </source>
</evidence>
<evidence type="ECO:0000256" key="3">
    <source>
        <dbReference type="SAM" id="SignalP"/>
    </source>
</evidence>
<accession>A0A6L5XMI9</accession>
<keyword evidence="6" id="KW-1185">Reference proteome</keyword>
<dbReference type="GO" id="GO:0015833">
    <property type="term" value="P:peptide transport"/>
    <property type="evidence" value="ECO:0007669"/>
    <property type="project" value="TreeGrafter"/>
</dbReference>
<protein>
    <submittedName>
        <fullName evidence="5">ABC transporter substrate-binding protein</fullName>
    </submittedName>
</protein>
<dbReference type="CDD" id="cd08517">
    <property type="entry name" value="PBP2_NikA_DppA_OppA_like_13"/>
    <property type="match status" value="1"/>
</dbReference>
<feature type="domain" description="Solute-binding protein family 5" evidence="4">
    <location>
        <begin position="70"/>
        <end position="423"/>
    </location>
</feature>
<evidence type="ECO:0000259" key="4">
    <source>
        <dbReference type="Pfam" id="PF00496"/>
    </source>
</evidence>
<dbReference type="GO" id="GO:0043190">
    <property type="term" value="C:ATP-binding cassette (ABC) transporter complex"/>
    <property type="evidence" value="ECO:0007669"/>
    <property type="project" value="InterPro"/>
</dbReference>
<dbReference type="PIRSF" id="PIRSF002741">
    <property type="entry name" value="MppA"/>
    <property type="match status" value="1"/>
</dbReference>
<feature type="signal peptide" evidence="3">
    <location>
        <begin position="1"/>
        <end position="25"/>
    </location>
</feature>
<gene>
    <name evidence="5" type="ORF">FYJ44_10105</name>
</gene>
<dbReference type="InterPro" id="IPR000914">
    <property type="entry name" value="SBP_5_dom"/>
</dbReference>
<organism evidence="5 6">
    <name type="scientific">Desulfovibrio porci</name>
    <dbReference type="NCBI Taxonomy" id="2605782"/>
    <lineage>
        <taxon>Bacteria</taxon>
        <taxon>Pseudomonadati</taxon>
        <taxon>Thermodesulfobacteriota</taxon>
        <taxon>Desulfovibrionia</taxon>
        <taxon>Desulfovibrionales</taxon>
        <taxon>Desulfovibrionaceae</taxon>
        <taxon>Desulfovibrio</taxon>
    </lineage>
</organism>
<evidence type="ECO:0000256" key="2">
    <source>
        <dbReference type="ARBA" id="ARBA00022729"/>
    </source>
</evidence>
<dbReference type="AlphaFoldDB" id="A0A6L5XMI9"/>
<dbReference type="SUPFAM" id="SSF53850">
    <property type="entry name" value="Periplasmic binding protein-like II"/>
    <property type="match status" value="1"/>
</dbReference>